<comment type="caution">
    <text evidence="4">The sequence shown here is derived from an EMBL/GenBank/DDBJ whole genome shotgun (WGS) entry which is preliminary data.</text>
</comment>
<dbReference type="InterPro" id="IPR011050">
    <property type="entry name" value="Pectin_lyase_fold/virulence"/>
</dbReference>
<keyword evidence="5" id="KW-1185">Reference proteome</keyword>
<protein>
    <submittedName>
        <fullName evidence="4">Right-handed parallel beta-helix repeat-containing protein</fullName>
    </submittedName>
</protein>
<sequence>MRGERLRLRQIRIIAGVIAAAGLVVVVGVTGVAALPRPAAGGPAGDQPVTAAKAALANPPRQARLVTEEDQRVTQALLKTETKPYRAKPNGQYTLVLTARRRPYSFDDLRKLAPDTLIPQTDKSFLLLEHILVGPGATLSISPSRPLKIKMSSGPDGFVSMVAHGGRIRLNGTATAPISITSWDETRGRPDMNLGDGRAYVRVSGQMVATSTTFSRLGFWSGRTGGVAVVSAAGATPNIDLDAAAATGAVDDPVAKRAASHTDILPTGKLPLTAQDESAGFTSSISDTKMVGNAFGLFLSGVSRPEVTRTRISKSLVDGLVLHRNVESALITMVEVDRSAVDGVVINRNVESATLTRLEVHDNGRDGVVMSGSPLADGPSPSGAAIRPFGNNLLDTSTVSGNGRLGVHVSGGRSVTVAGNTVSGGRSGIVVSDSAREVMVNSNTVKDVAVNGIQVRDGARVEMNSNNVIGAATGVHVRDAVANLRDNSTSGVTLHAFTFVGVVAGSVADGNQLRGSGTSAIDLVRVSGDAPEVSDTDDSGWSRTVTRDSLVSILLHPLTMVWMGVGLLLILMRSRPRRGGTRAPYRTDPLLGTSGPDQVPVVKPAREREKPVYRPAQTPETVPAAQIRQNYQPPYGQQQHQPHQQQPRRRQPGYPEYLEHEPPVAAEWLQPPPSLPRQKADRPKPDMIDLAIAESRREPAPPRRRRAVGR</sequence>
<feature type="compositionally biased region" description="Low complexity" evidence="1">
    <location>
        <begin position="631"/>
        <end position="645"/>
    </location>
</feature>
<organism evidence="4 5">
    <name type="scientific">Kineosporia corallincola</name>
    <dbReference type="NCBI Taxonomy" id="2835133"/>
    <lineage>
        <taxon>Bacteria</taxon>
        <taxon>Bacillati</taxon>
        <taxon>Actinomycetota</taxon>
        <taxon>Actinomycetes</taxon>
        <taxon>Kineosporiales</taxon>
        <taxon>Kineosporiaceae</taxon>
        <taxon>Kineosporia</taxon>
    </lineage>
</organism>
<name>A0ABS5T9F8_9ACTN</name>
<feature type="transmembrane region" description="Helical" evidence="2">
    <location>
        <begin position="553"/>
        <end position="572"/>
    </location>
</feature>
<dbReference type="Pfam" id="PF13229">
    <property type="entry name" value="Beta_helix"/>
    <property type="match status" value="1"/>
</dbReference>
<feature type="transmembrane region" description="Helical" evidence="2">
    <location>
        <begin position="12"/>
        <end position="35"/>
    </location>
</feature>
<feature type="compositionally biased region" description="Basic and acidic residues" evidence="1">
    <location>
        <begin position="678"/>
        <end position="687"/>
    </location>
</feature>
<dbReference type="InterPro" id="IPR006626">
    <property type="entry name" value="PbH1"/>
</dbReference>
<evidence type="ECO:0000256" key="1">
    <source>
        <dbReference type="SAM" id="MobiDB-lite"/>
    </source>
</evidence>
<evidence type="ECO:0000256" key="2">
    <source>
        <dbReference type="SAM" id="Phobius"/>
    </source>
</evidence>
<dbReference type="RefSeq" id="WP_214153860.1">
    <property type="nucleotide sequence ID" value="NZ_JAHBAY010000001.1"/>
</dbReference>
<feature type="domain" description="Right handed beta helix" evidence="3">
    <location>
        <begin position="322"/>
        <end position="482"/>
    </location>
</feature>
<dbReference type="SUPFAM" id="SSF51126">
    <property type="entry name" value="Pectin lyase-like"/>
    <property type="match status" value="1"/>
</dbReference>
<dbReference type="SMART" id="SM00710">
    <property type="entry name" value="PbH1"/>
    <property type="match status" value="8"/>
</dbReference>
<evidence type="ECO:0000313" key="4">
    <source>
        <dbReference type="EMBL" id="MBT0767706.1"/>
    </source>
</evidence>
<evidence type="ECO:0000259" key="3">
    <source>
        <dbReference type="Pfam" id="PF13229"/>
    </source>
</evidence>
<keyword evidence="2" id="KW-0812">Transmembrane</keyword>
<gene>
    <name evidence="4" type="ORF">KIH74_02140</name>
</gene>
<dbReference type="InterPro" id="IPR039448">
    <property type="entry name" value="Beta_helix"/>
</dbReference>
<proteinExistence type="predicted"/>
<keyword evidence="2" id="KW-0472">Membrane</keyword>
<keyword evidence="2" id="KW-1133">Transmembrane helix</keyword>
<dbReference type="EMBL" id="JAHBAY010000001">
    <property type="protein sequence ID" value="MBT0767706.1"/>
    <property type="molecule type" value="Genomic_DNA"/>
</dbReference>
<accession>A0ABS5T9F8</accession>
<dbReference type="Proteomes" id="UP001197247">
    <property type="component" value="Unassembled WGS sequence"/>
</dbReference>
<reference evidence="4 5" key="1">
    <citation type="submission" date="2021-05" db="EMBL/GenBank/DDBJ databases">
        <title>Kineosporia and Streptomyces sp. nov. two new marine actinobacteria isolated from Coral.</title>
        <authorList>
            <person name="Buangrab K."/>
            <person name="Sutthacheep M."/>
            <person name="Yeemin T."/>
            <person name="Harunari E."/>
            <person name="Igarashi Y."/>
            <person name="Kanchanasin P."/>
            <person name="Tanasupawat S."/>
            <person name="Phongsopitanun W."/>
        </authorList>
    </citation>
    <scope>NUCLEOTIDE SEQUENCE [LARGE SCALE GENOMIC DNA]</scope>
    <source>
        <strain evidence="4 5">J2-2</strain>
    </source>
</reference>
<dbReference type="Gene3D" id="2.160.20.10">
    <property type="entry name" value="Single-stranded right-handed beta-helix, Pectin lyase-like"/>
    <property type="match status" value="2"/>
</dbReference>
<dbReference type="InterPro" id="IPR012334">
    <property type="entry name" value="Pectin_lyas_fold"/>
</dbReference>
<feature type="region of interest" description="Disordered" evidence="1">
    <location>
        <begin position="578"/>
        <end position="710"/>
    </location>
</feature>
<evidence type="ECO:0000313" key="5">
    <source>
        <dbReference type="Proteomes" id="UP001197247"/>
    </source>
</evidence>